<evidence type="ECO:0000256" key="1">
    <source>
        <dbReference type="ARBA" id="ARBA00022801"/>
    </source>
</evidence>
<dbReference type="EMBL" id="FOSJ01000004">
    <property type="protein sequence ID" value="SFJ96991.1"/>
    <property type="molecule type" value="Genomic_DNA"/>
</dbReference>
<dbReference type="Proteomes" id="UP000199589">
    <property type="component" value="Unassembled WGS sequence"/>
</dbReference>
<sequence>MFQIIQKTIGEVPLLEVVKEELKEEKLPTVIFYHGWTSHKESVLVQGYELAKRGIRAILPEAYMHGERSQAAQSTQDNTVFWEVVTHNLNEVNMIRDEYVSKNLSDAEKFGISGLSMGGITTSAMLTQFDWIHSAAILMGNTSPFHFSKWLLSSKWTDGYENTDGLLTEKIKHQLNAISLSEQPEKIAGKPVYFWHGTKDELVPFEQTKQFIEQIKDEPYAKNISFTIGSGHGHKVPYEIAVSMAEFFKESFEK</sequence>
<feature type="domain" description="Dienelactone hydrolase" evidence="2">
    <location>
        <begin position="23"/>
        <end position="240"/>
    </location>
</feature>
<dbReference type="InterPro" id="IPR002925">
    <property type="entry name" value="Dienelactn_hydro"/>
</dbReference>
<protein>
    <recommendedName>
        <fullName evidence="2">Dienelactone hydrolase domain-containing protein</fullName>
    </recommendedName>
</protein>
<dbReference type="SUPFAM" id="SSF53474">
    <property type="entry name" value="alpha/beta-Hydrolases"/>
    <property type="match status" value="1"/>
</dbReference>
<dbReference type="Pfam" id="PF01738">
    <property type="entry name" value="DLH"/>
    <property type="match status" value="1"/>
</dbReference>
<evidence type="ECO:0000259" key="2">
    <source>
        <dbReference type="Pfam" id="PF01738"/>
    </source>
</evidence>
<dbReference type="GO" id="GO:0052689">
    <property type="term" value="F:carboxylic ester hydrolase activity"/>
    <property type="evidence" value="ECO:0007669"/>
    <property type="project" value="UniProtKB-ARBA"/>
</dbReference>
<evidence type="ECO:0000313" key="4">
    <source>
        <dbReference type="Proteomes" id="UP000199589"/>
    </source>
</evidence>
<dbReference type="PANTHER" id="PTHR22946">
    <property type="entry name" value="DIENELACTONE HYDROLASE DOMAIN-CONTAINING PROTEIN-RELATED"/>
    <property type="match status" value="1"/>
</dbReference>
<reference evidence="4" key="1">
    <citation type="submission" date="2016-10" db="EMBL/GenBank/DDBJ databases">
        <authorList>
            <person name="Varghese N."/>
            <person name="Submissions S."/>
        </authorList>
    </citation>
    <scope>NUCLEOTIDE SEQUENCE [LARGE SCALE GENOMIC DNA]</scope>
    <source>
        <strain evidence="4">DSM 16108</strain>
    </source>
</reference>
<accession>A0A1I3VS52</accession>
<dbReference type="PANTHER" id="PTHR22946:SF9">
    <property type="entry name" value="POLYKETIDE TRANSFERASE AF380"/>
    <property type="match status" value="1"/>
</dbReference>
<dbReference type="InterPro" id="IPR029058">
    <property type="entry name" value="AB_hydrolase_fold"/>
</dbReference>
<keyword evidence="4" id="KW-1185">Reference proteome</keyword>
<dbReference type="Gene3D" id="3.40.50.1820">
    <property type="entry name" value="alpha/beta hydrolase"/>
    <property type="match status" value="1"/>
</dbReference>
<organism evidence="3 4">
    <name type="scientific">Marinilactibacillus piezotolerans</name>
    <dbReference type="NCBI Taxonomy" id="258723"/>
    <lineage>
        <taxon>Bacteria</taxon>
        <taxon>Bacillati</taxon>
        <taxon>Bacillota</taxon>
        <taxon>Bacilli</taxon>
        <taxon>Lactobacillales</taxon>
        <taxon>Carnobacteriaceae</taxon>
        <taxon>Marinilactibacillus</taxon>
    </lineage>
</organism>
<gene>
    <name evidence="3" type="ORF">SAMN04488569_100449</name>
</gene>
<dbReference type="OrthoDB" id="31158at2"/>
<dbReference type="AlphaFoldDB" id="A0A1I3VS52"/>
<proteinExistence type="predicted"/>
<evidence type="ECO:0000313" key="3">
    <source>
        <dbReference type="EMBL" id="SFJ96991.1"/>
    </source>
</evidence>
<dbReference type="STRING" id="258723.GCA_900169305_00245"/>
<dbReference type="RefSeq" id="WP_072694675.1">
    <property type="nucleotide sequence ID" value="NZ_FOSJ01000004.1"/>
</dbReference>
<dbReference type="InterPro" id="IPR050261">
    <property type="entry name" value="FrsA_esterase"/>
</dbReference>
<name>A0A1I3VS52_9LACT</name>
<keyword evidence="1" id="KW-0378">Hydrolase</keyword>